<evidence type="ECO:0000256" key="7">
    <source>
        <dbReference type="ARBA" id="ARBA00022660"/>
    </source>
</evidence>
<feature type="transmembrane region" description="Helical" evidence="17">
    <location>
        <begin position="55"/>
        <end position="73"/>
    </location>
</feature>
<dbReference type="EMBL" id="KY038053">
    <property type="protein sequence ID" value="ASC43030.1"/>
    <property type="molecule type" value="Genomic_DNA"/>
</dbReference>
<dbReference type="GO" id="GO:0031966">
    <property type="term" value="C:mitochondrial membrane"/>
    <property type="evidence" value="ECO:0007669"/>
    <property type="project" value="UniProtKB-SubCell"/>
</dbReference>
<keyword evidence="9" id="KW-1278">Translocase</keyword>
<keyword evidence="10 17" id="KW-0249">Electron transport</keyword>
<evidence type="ECO:0000313" key="20">
    <source>
        <dbReference type="EMBL" id="ASC43030.1"/>
    </source>
</evidence>
<evidence type="ECO:0000256" key="6">
    <source>
        <dbReference type="ARBA" id="ARBA00022448"/>
    </source>
</evidence>
<evidence type="ECO:0000259" key="18">
    <source>
        <dbReference type="Pfam" id="PF00361"/>
    </source>
</evidence>
<keyword evidence="8 17" id="KW-0812">Transmembrane</keyword>
<dbReference type="GO" id="GO:0008137">
    <property type="term" value="F:NADH dehydrogenase (ubiquinone) activity"/>
    <property type="evidence" value="ECO:0007669"/>
    <property type="project" value="UniProtKB-UniRule"/>
</dbReference>
<feature type="transmembrane region" description="Helical" evidence="17">
    <location>
        <begin position="332"/>
        <end position="354"/>
    </location>
</feature>
<dbReference type="InterPro" id="IPR000260">
    <property type="entry name" value="NADH4_N"/>
</dbReference>
<dbReference type="GO" id="GO:0042773">
    <property type="term" value="P:ATP synthesis coupled electron transport"/>
    <property type="evidence" value="ECO:0007669"/>
    <property type="project" value="InterPro"/>
</dbReference>
<feature type="domain" description="NADH:quinone oxidoreductase/Mrp antiporter transmembrane" evidence="18">
    <location>
        <begin position="102"/>
        <end position="382"/>
    </location>
</feature>
<dbReference type="GO" id="GO:0048039">
    <property type="term" value="F:ubiquinone binding"/>
    <property type="evidence" value="ECO:0007669"/>
    <property type="project" value="TreeGrafter"/>
</dbReference>
<feature type="transmembrane region" description="Helical" evidence="17">
    <location>
        <begin position="241"/>
        <end position="262"/>
    </location>
</feature>
<comment type="similarity">
    <text evidence="3 17">Belongs to the complex I subunit 4 family.</text>
</comment>
<keyword evidence="7 17" id="KW-0679">Respiratory chain</keyword>
<dbReference type="Pfam" id="PF00361">
    <property type="entry name" value="Proton_antipo_M"/>
    <property type="match status" value="1"/>
</dbReference>
<keyword evidence="12 17" id="KW-0520">NAD</keyword>
<evidence type="ECO:0000256" key="8">
    <source>
        <dbReference type="ARBA" id="ARBA00022692"/>
    </source>
</evidence>
<feature type="transmembrane region" description="Helical" evidence="17">
    <location>
        <begin position="271"/>
        <end position="293"/>
    </location>
</feature>
<evidence type="ECO:0000256" key="12">
    <source>
        <dbReference type="ARBA" id="ARBA00023027"/>
    </source>
</evidence>
<reference evidence="20" key="1">
    <citation type="submission" date="2016-10" db="EMBL/GenBank/DDBJ databases">
        <authorList>
            <person name="Cai Z."/>
        </authorList>
    </citation>
    <scope>NUCLEOTIDE SEQUENCE</scope>
</reference>
<evidence type="ECO:0000256" key="15">
    <source>
        <dbReference type="ARBA" id="ARBA00023136"/>
    </source>
</evidence>
<feature type="transmembrane region" description="Helical" evidence="17">
    <location>
        <begin position="108"/>
        <end position="126"/>
    </location>
</feature>
<protein>
    <recommendedName>
        <fullName evidence="5 17">NADH-ubiquinone oxidoreductase chain 4</fullName>
        <ecNumber evidence="4 17">7.1.1.2</ecNumber>
    </recommendedName>
</protein>
<keyword evidence="13 17" id="KW-0830">Ubiquinone</keyword>
<gene>
    <name evidence="20" type="primary">ND4</name>
</gene>
<evidence type="ECO:0000259" key="19">
    <source>
        <dbReference type="Pfam" id="PF01059"/>
    </source>
</evidence>
<accession>A0A343DSC3</accession>
<evidence type="ECO:0000256" key="16">
    <source>
        <dbReference type="ARBA" id="ARBA00049551"/>
    </source>
</evidence>
<dbReference type="InterPro" id="IPR003918">
    <property type="entry name" value="NADH_UbQ_OxRdtase"/>
</dbReference>
<feature type="transmembrane region" description="Helical" evidence="17">
    <location>
        <begin position="419"/>
        <end position="439"/>
    </location>
</feature>
<feature type="transmembrane region" description="Helical" evidence="17">
    <location>
        <begin position="299"/>
        <end position="320"/>
    </location>
</feature>
<evidence type="ECO:0000256" key="13">
    <source>
        <dbReference type="ARBA" id="ARBA00023075"/>
    </source>
</evidence>
<comment type="function">
    <text evidence="17">Core subunit of the mitochondrial membrane respiratory chain NADH dehydrogenase (Complex I) which catalyzes electron transfer from NADH through the respiratory chain, using ubiquinone as an electron acceptor. Essential for the catalytic activity and assembly of complex I.</text>
</comment>
<evidence type="ECO:0000256" key="9">
    <source>
        <dbReference type="ARBA" id="ARBA00022967"/>
    </source>
</evidence>
<keyword evidence="11 17" id="KW-1133">Transmembrane helix</keyword>
<feature type="domain" description="NADH:ubiquinone oxidoreductase chain 4 N-terminal" evidence="19">
    <location>
        <begin position="2"/>
        <end position="97"/>
    </location>
</feature>
<keyword evidence="14 17" id="KW-0496">Mitochondrion</keyword>
<feature type="transmembrane region" description="Helical" evidence="17">
    <location>
        <begin position="138"/>
        <end position="156"/>
    </location>
</feature>
<dbReference type="RefSeq" id="YP_009477592.1">
    <property type="nucleotide sequence ID" value="NC_037467.1"/>
</dbReference>
<dbReference type="PANTHER" id="PTHR43507:SF20">
    <property type="entry name" value="NADH-UBIQUINONE OXIDOREDUCTASE CHAIN 4"/>
    <property type="match status" value="1"/>
</dbReference>
<dbReference type="GO" id="GO:0015990">
    <property type="term" value="P:electron transport coupled proton transport"/>
    <property type="evidence" value="ECO:0007669"/>
    <property type="project" value="TreeGrafter"/>
</dbReference>
<feature type="transmembrane region" description="Helical" evidence="17">
    <location>
        <begin position="85"/>
        <end position="102"/>
    </location>
</feature>
<geneLocation type="mitochondrion" evidence="20"/>
<evidence type="ECO:0000256" key="2">
    <source>
        <dbReference type="ARBA" id="ARBA00004225"/>
    </source>
</evidence>
<reference evidence="20" key="2">
    <citation type="journal article" date="2018" name="Syst. Parasitol.">
        <title>The first complete mitochondrial genome of a parasitic isopod supports Epicaridea Latreille, 1825 as a suborder and reveals the less conservative genome of isopods.</title>
        <authorList>
            <person name="Yu J."/>
            <person name="An J."/>
            <person name="Li Y."/>
            <person name="Boyko C.B."/>
        </authorList>
    </citation>
    <scope>NUCLEOTIDE SEQUENCE</scope>
</reference>
<feature type="transmembrane region" description="Helical" evidence="17">
    <location>
        <begin position="176"/>
        <end position="197"/>
    </location>
</feature>
<dbReference type="CTD" id="4538"/>
<evidence type="ECO:0000256" key="5">
    <source>
        <dbReference type="ARBA" id="ARBA00021006"/>
    </source>
</evidence>
<dbReference type="PANTHER" id="PTHR43507">
    <property type="entry name" value="NADH-UBIQUINONE OXIDOREDUCTASE CHAIN 4"/>
    <property type="match status" value="1"/>
</dbReference>
<comment type="catalytic activity">
    <reaction evidence="16 17">
        <text>a ubiquinone + NADH + 5 H(+)(in) = a ubiquinol + NAD(+) + 4 H(+)(out)</text>
        <dbReference type="Rhea" id="RHEA:29091"/>
        <dbReference type="Rhea" id="RHEA-COMP:9565"/>
        <dbReference type="Rhea" id="RHEA-COMP:9566"/>
        <dbReference type="ChEBI" id="CHEBI:15378"/>
        <dbReference type="ChEBI" id="CHEBI:16389"/>
        <dbReference type="ChEBI" id="CHEBI:17976"/>
        <dbReference type="ChEBI" id="CHEBI:57540"/>
        <dbReference type="ChEBI" id="CHEBI:57945"/>
        <dbReference type="EC" id="7.1.1.2"/>
    </reaction>
</comment>
<evidence type="ECO:0000256" key="10">
    <source>
        <dbReference type="ARBA" id="ARBA00022982"/>
    </source>
</evidence>
<dbReference type="EC" id="7.1.1.2" evidence="4 17"/>
<evidence type="ECO:0000256" key="1">
    <source>
        <dbReference type="ARBA" id="ARBA00003257"/>
    </source>
</evidence>
<sequence length="443" mass="48912">MMIMITALSSIILPKNWPTLSMHLSLATVLAMLTNYRNMDGIITYQGLFQDSISSPLVALSIFITLLSMLAAISNSLKKNKSSMLVLMLALMVSLVLCFSTSNILLFYIMFEASLVPMLLIILGWGYQVERLKAANMLILYTVLASLPLLYSLLVWSHQSKSSLFTSLISPSEVSMLSVMFGASVFIAFLVKLPLYITHLWLPKAHVEAPVGGSMLLAAILLKLGGYGLLRLSPVVSHVMKNINCFVMAWCLVGGVTAGILCSHQTDIKSLIALSSVVHMAFVAGTAVIMTDWSFSSNMFVMISHGLCSSALFFMANLAYERISSRSLSQVKGLFPLMWGSMALWFTALCANMSAPPFLSLLAEMGACISIINWSYMVMPLLMGLNFLPALYSLYMFTSSMFKAYEKVNWDLVPYSLREIILVVSHMAPLIAMTAYPYWMLVL</sequence>
<evidence type="ECO:0000256" key="17">
    <source>
        <dbReference type="RuleBase" id="RU003297"/>
    </source>
</evidence>
<feature type="transmembrane region" description="Helical" evidence="17">
    <location>
        <begin position="374"/>
        <end position="398"/>
    </location>
</feature>
<evidence type="ECO:0000256" key="4">
    <source>
        <dbReference type="ARBA" id="ARBA00012944"/>
    </source>
</evidence>
<evidence type="ECO:0000256" key="3">
    <source>
        <dbReference type="ARBA" id="ARBA00009025"/>
    </source>
</evidence>
<dbReference type="GO" id="GO:0003954">
    <property type="term" value="F:NADH dehydrogenase activity"/>
    <property type="evidence" value="ECO:0007669"/>
    <property type="project" value="TreeGrafter"/>
</dbReference>
<evidence type="ECO:0000256" key="14">
    <source>
        <dbReference type="ARBA" id="ARBA00023128"/>
    </source>
</evidence>
<organism evidence="20">
    <name type="scientific">Gyge ovalis</name>
    <dbReference type="NCBI Taxonomy" id="2008693"/>
    <lineage>
        <taxon>Eukaryota</taxon>
        <taxon>Metazoa</taxon>
        <taxon>Ecdysozoa</taxon>
        <taxon>Arthropoda</taxon>
        <taxon>Crustacea</taxon>
        <taxon>Multicrustacea</taxon>
        <taxon>Malacostraca</taxon>
        <taxon>Eumalacostraca</taxon>
        <taxon>Peracarida</taxon>
        <taxon>Isopoda</taxon>
        <taxon>Epicaridea</taxon>
        <taxon>Bopyridoidea</taxon>
        <taxon>Bopyridae</taxon>
        <taxon>Gyge</taxon>
    </lineage>
</organism>
<dbReference type="AlphaFoldDB" id="A0A343DSC3"/>
<comment type="subcellular location">
    <subcellularLocation>
        <location evidence="2 17">Mitochondrion membrane</location>
        <topology evidence="2 17">Multi-pass membrane protein</topology>
    </subcellularLocation>
</comment>
<keyword evidence="6 17" id="KW-0813">Transport</keyword>
<feature type="transmembrane region" description="Helical" evidence="17">
    <location>
        <begin position="209"/>
        <end position="229"/>
    </location>
</feature>
<dbReference type="Pfam" id="PF01059">
    <property type="entry name" value="Oxidored_q5_N"/>
    <property type="match status" value="1"/>
</dbReference>
<comment type="function">
    <text evidence="1">Core subunit of the mitochondrial membrane respiratory chain NADH dehydrogenase (Complex I) that is believed to belong to the minimal assembly required for catalysis. Complex I functions in the transfer of electrons from NADH to the respiratory chain. The immediate electron acceptor for the enzyme is believed to be ubiquinone.</text>
</comment>
<proteinExistence type="inferred from homology"/>
<evidence type="ECO:0000256" key="11">
    <source>
        <dbReference type="ARBA" id="ARBA00022989"/>
    </source>
</evidence>
<dbReference type="InterPro" id="IPR001750">
    <property type="entry name" value="ND/Mrp_TM"/>
</dbReference>
<dbReference type="GeneID" id="37277754"/>
<keyword evidence="15 17" id="KW-0472">Membrane</keyword>
<dbReference type="PRINTS" id="PR01437">
    <property type="entry name" value="NUOXDRDTASE4"/>
</dbReference>
<name>A0A343DSC3_9CRUS</name>